<evidence type="ECO:0000256" key="2">
    <source>
        <dbReference type="SAM" id="MobiDB-lite"/>
    </source>
</evidence>
<dbReference type="PANTHER" id="PTHR31150:SF6">
    <property type="entry name" value="ZINC ION BINDING PROTEIN"/>
    <property type="match status" value="1"/>
</dbReference>
<feature type="region of interest" description="Disordered" evidence="2">
    <location>
        <begin position="1"/>
        <end position="34"/>
    </location>
</feature>
<dbReference type="EMBL" id="MVGT01002985">
    <property type="protein sequence ID" value="OVA05859.1"/>
    <property type="molecule type" value="Genomic_DNA"/>
</dbReference>
<comment type="caution">
    <text evidence="4">The sequence shown here is derived from an EMBL/GenBank/DDBJ whole genome shotgun (WGS) entry which is preliminary data.</text>
</comment>
<dbReference type="PROSITE" id="PS50089">
    <property type="entry name" value="ZF_RING_2"/>
    <property type="match status" value="1"/>
</dbReference>
<organism evidence="4 5">
    <name type="scientific">Macleaya cordata</name>
    <name type="common">Five-seeded plume-poppy</name>
    <name type="synonym">Bocconia cordata</name>
    <dbReference type="NCBI Taxonomy" id="56857"/>
    <lineage>
        <taxon>Eukaryota</taxon>
        <taxon>Viridiplantae</taxon>
        <taxon>Streptophyta</taxon>
        <taxon>Embryophyta</taxon>
        <taxon>Tracheophyta</taxon>
        <taxon>Spermatophyta</taxon>
        <taxon>Magnoliopsida</taxon>
        <taxon>Ranunculales</taxon>
        <taxon>Papaveraceae</taxon>
        <taxon>Papaveroideae</taxon>
        <taxon>Macleaya</taxon>
    </lineage>
</organism>
<dbReference type="OrthoDB" id="1900223at2759"/>
<dbReference type="Gene3D" id="3.30.40.10">
    <property type="entry name" value="Zinc/RING finger domain, C3HC4 (zinc finger)"/>
    <property type="match status" value="1"/>
</dbReference>
<gene>
    <name evidence="4" type="ORF">BVC80_311g6</name>
</gene>
<protein>
    <submittedName>
        <fullName evidence="4">Zinc finger protein</fullName>
    </submittedName>
</protein>
<dbReference type="Proteomes" id="UP000195402">
    <property type="component" value="Unassembled WGS sequence"/>
</dbReference>
<evidence type="ECO:0000313" key="5">
    <source>
        <dbReference type="Proteomes" id="UP000195402"/>
    </source>
</evidence>
<evidence type="ECO:0000313" key="4">
    <source>
        <dbReference type="EMBL" id="OVA05859.1"/>
    </source>
</evidence>
<accession>A0A200Q5U7</accession>
<dbReference type="GO" id="GO:0008270">
    <property type="term" value="F:zinc ion binding"/>
    <property type="evidence" value="ECO:0007669"/>
    <property type="project" value="UniProtKB-KW"/>
</dbReference>
<dbReference type="PANTHER" id="PTHR31150">
    <property type="entry name" value="EXPRESSED PROTEIN"/>
    <property type="match status" value="1"/>
</dbReference>
<dbReference type="InParanoid" id="A0A200Q5U7"/>
<evidence type="ECO:0000256" key="1">
    <source>
        <dbReference type="PROSITE-ProRule" id="PRU00175"/>
    </source>
</evidence>
<feature type="domain" description="RING-type" evidence="3">
    <location>
        <begin position="173"/>
        <end position="230"/>
    </location>
</feature>
<proteinExistence type="predicted"/>
<dbReference type="STRING" id="56857.A0A200Q5U7"/>
<feature type="compositionally biased region" description="Polar residues" evidence="2">
    <location>
        <begin position="16"/>
        <end position="26"/>
    </location>
</feature>
<evidence type="ECO:0000259" key="3">
    <source>
        <dbReference type="PROSITE" id="PS50089"/>
    </source>
</evidence>
<dbReference type="SUPFAM" id="SSF57850">
    <property type="entry name" value="RING/U-box"/>
    <property type="match status" value="1"/>
</dbReference>
<feature type="compositionally biased region" description="Basic residues" evidence="2">
    <location>
        <begin position="1"/>
        <end position="10"/>
    </location>
</feature>
<dbReference type="CDD" id="cd16448">
    <property type="entry name" value="RING-H2"/>
    <property type="match status" value="1"/>
</dbReference>
<reference evidence="4 5" key="1">
    <citation type="journal article" date="2017" name="Mol. Plant">
        <title>The Genome of Medicinal Plant Macleaya cordata Provides New Insights into Benzylisoquinoline Alkaloids Metabolism.</title>
        <authorList>
            <person name="Liu X."/>
            <person name="Liu Y."/>
            <person name="Huang P."/>
            <person name="Ma Y."/>
            <person name="Qing Z."/>
            <person name="Tang Q."/>
            <person name="Cao H."/>
            <person name="Cheng P."/>
            <person name="Zheng Y."/>
            <person name="Yuan Z."/>
            <person name="Zhou Y."/>
            <person name="Liu J."/>
            <person name="Tang Z."/>
            <person name="Zhuo Y."/>
            <person name="Zhang Y."/>
            <person name="Yu L."/>
            <person name="Huang J."/>
            <person name="Yang P."/>
            <person name="Peng Q."/>
            <person name="Zhang J."/>
            <person name="Jiang W."/>
            <person name="Zhang Z."/>
            <person name="Lin K."/>
            <person name="Ro D.K."/>
            <person name="Chen X."/>
            <person name="Xiong X."/>
            <person name="Shang Y."/>
            <person name="Huang S."/>
            <person name="Zeng J."/>
        </authorList>
    </citation>
    <scope>NUCLEOTIDE SEQUENCE [LARGE SCALE GENOMIC DNA]</scope>
    <source>
        <strain evidence="5">cv. BLH2017</strain>
        <tissue evidence="4">Root</tissue>
    </source>
</reference>
<name>A0A200Q5U7_MACCD</name>
<sequence>MGKRKRRTNQKKPLVSTLSSDITPSPCSLGMDYSSEEKSSSFVSSVDAGTVKPLSSVMNTKNGSMKPNIHSSVAQYQNGISGSMLLRHSRHHLSHQHSHQASGSNSDALSLLQKSTPVPLFDERFFSKLANRRYSHSGCQADSSGKAFHKPERLISSSLVMNATSSDVVKIVCGICLKLLKRKTCSEDDTESSSDLSVVAILVCGHVYHADCLEQRTSEMDRSDPPCPICIEFVPLPLEDDAKAKGKNIFAKSVLLSGNCFDGIDDENVKLSFKF</sequence>
<keyword evidence="1" id="KW-0863">Zinc-finger</keyword>
<dbReference type="InterPro" id="IPR013083">
    <property type="entry name" value="Znf_RING/FYVE/PHD"/>
</dbReference>
<dbReference type="OMA" id="PICRGIN"/>
<keyword evidence="5" id="KW-1185">Reference proteome</keyword>
<dbReference type="SMART" id="SM00184">
    <property type="entry name" value="RING"/>
    <property type="match status" value="1"/>
</dbReference>
<keyword evidence="1" id="KW-0862">Zinc</keyword>
<dbReference type="InterPro" id="IPR001841">
    <property type="entry name" value="Znf_RING"/>
</dbReference>
<keyword evidence="1" id="KW-0479">Metal-binding</keyword>
<dbReference type="AlphaFoldDB" id="A0A200Q5U7"/>